<feature type="non-terminal residue" evidence="4">
    <location>
        <position position="59"/>
    </location>
</feature>
<accession>A0ABD0NTC6</accession>
<feature type="domain" description="SH3" evidence="3">
    <location>
        <begin position="1"/>
        <end position="54"/>
    </location>
</feature>
<comment type="caution">
    <text evidence="4">The sequence shown here is derived from an EMBL/GenBank/DDBJ whole genome shotgun (WGS) entry which is preliminary data.</text>
</comment>
<dbReference type="Proteomes" id="UP001529510">
    <property type="component" value="Unassembled WGS sequence"/>
</dbReference>
<keyword evidence="5" id="KW-1185">Reference proteome</keyword>
<sequence>AVALCEWSAKTDSHLGFSKDDVITVLEKQENWWYGELNESRGWFPCTYVSMVTTNNTQT</sequence>
<evidence type="ECO:0000256" key="2">
    <source>
        <dbReference type="PROSITE-ProRule" id="PRU00192"/>
    </source>
</evidence>
<dbReference type="InterPro" id="IPR036028">
    <property type="entry name" value="SH3-like_dom_sf"/>
</dbReference>
<dbReference type="SMART" id="SM00326">
    <property type="entry name" value="SH3"/>
    <property type="match status" value="1"/>
</dbReference>
<evidence type="ECO:0000313" key="4">
    <source>
        <dbReference type="EMBL" id="KAL0164501.1"/>
    </source>
</evidence>
<keyword evidence="1 2" id="KW-0728">SH3 domain</keyword>
<gene>
    <name evidence="4" type="ORF">M9458_040254</name>
</gene>
<dbReference type="SUPFAM" id="SSF50044">
    <property type="entry name" value="SH3-domain"/>
    <property type="match status" value="1"/>
</dbReference>
<evidence type="ECO:0000313" key="5">
    <source>
        <dbReference type="Proteomes" id="UP001529510"/>
    </source>
</evidence>
<dbReference type="PROSITE" id="PS50002">
    <property type="entry name" value="SH3"/>
    <property type="match status" value="1"/>
</dbReference>
<evidence type="ECO:0000256" key="1">
    <source>
        <dbReference type="ARBA" id="ARBA00022443"/>
    </source>
</evidence>
<dbReference type="Pfam" id="PF07653">
    <property type="entry name" value="SH3_2"/>
    <property type="match status" value="1"/>
</dbReference>
<name>A0ABD0NTC6_CIRMR</name>
<dbReference type="Gene3D" id="2.30.30.40">
    <property type="entry name" value="SH3 Domains"/>
    <property type="match status" value="1"/>
</dbReference>
<dbReference type="EMBL" id="JAMKFB020000020">
    <property type="protein sequence ID" value="KAL0164501.1"/>
    <property type="molecule type" value="Genomic_DNA"/>
</dbReference>
<protein>
    <recommendedName>
        <fullName evidence="3">SH3 domain-containing protein</fullName>
    </recommendedName>
</protein>
<dbReference type="AlphaFoldDB" id="A0ABD0NTC6"/>
<evidence type="ECO:0000259" key="3">
    <source>
        <dbReference type="PROSITE" id="PS50002"/>
    </source>
</evidence>
<proteinExistence type="predicted"/>
<organism evidence="4 5">
    <name type="scientific">Cirrhinus mrigala</name>
    <name type="common">Mrigala</name>
    <dbReference type="NCBI Taxonomy" id="683832"/>
    <lineage>
        <taxon>Eukaryota</taxon>
        <taxon>Metazoa</taxon>
        <taxon>Chordata</taxon>
        <taxon>Craniata</taxon>
        <taxon>Vertebrata</taxon>
        <taxon>Euteleostomi</taxon>
        <taxon>Actinopterygii</taxon>
        <taxon>Neopterygii</taxon>
        <taxon>Teleostei</taxon>
        <taxon>Ostariophysi</taxon>
        <taxon>Cypriniformes</taxon>
        <taxon>Cyprinidae</taxon>
        <taxon>Labeoninae</taxon>
        <taxon>Labeonini</taxon>
        <taxon>Cirrhinus</taxon>
    </lineage>
</organism>
<feature type="non-terminal residue" evidence="4">
    <location>
        <position position="1"/>
    </location>
</feature>
<dbReference type="PRINTS" id="PR00452">
    <property type="entry name" value="SH3DOMAIN"/>
</dbReference>
<reference evidence="4 5" key="1">
    <citation type="submission" date="2024-05" db="EMBL/GenBank/DDBJ databases">
        <title>Genome sequencing and assembly of Indian major carp, Cirrhinus mrigala (Hamilton, 1822).</title>
        <authorList>
            <person name="Mohindra V."/>
            <person name="Chowdhury L.M."/>
            <person name="Lal K."/>
            <person name="Jena J.K."/>
        </authorList>
    </citation>
    <scope>NUCLEOTIDE SEQUENCE [LARGE SCALE GENOMIC DNA]</scope>
    <source>
        <strain evidence="4">CM1030</strain>
        <tissue evidence="4">Blood</tissue>
    </source>
</reference>
<dbReference type="InterPro" id="IPR001452">
    <property type="entry name" value="SH3_domain"/>
</dbReference>